<dbReference type="InterPro" id="IPR029058">
    <property type="entry name" value="AB_hydrolase_fold"/>
</dbReference>
<dbReference type="AlphaFoldDB" id="A0A381T5B9"/>
<dbReference type="PANTHER" id="PTHR43358">
    <property type="entry name" value="ALPHA/BETA-HYDROLASE"/>
    <property type="match status" value="1"/>
</dbReference>
<evidence type="ECO:0000259" key="1">
    <source>
        <dbReference type="Pfam" id="PF00326"/>
    </source>
</evidence>
<evidence type="ECO:0000313" key="2">
    <source>
        <dbReference type="EMBL" id="SVA11365.1"/>
    </source>
</evidence>
<sequence>MGLLKTTLMIIGVIAGSYVGASSAMASGLTRTSRLKPEDTPESVGLVYQDVTFTSRGGESKLSGWIIPPKRHSNSKNAQIKDNPWIVMVQGNNASRSDRKTGMLDIALALVKHGFGVLMFDMRARGNSPSPKASAGYYERLDLQGASDYLVSKGSDRNRIGVLGFALGGAVALMAGSNPGNFSAVVSDSSFADYSLMLKSSMSGFKRPLILCFPGMTFMAKAMYGIDISEISPARLIAQSDTPVLIIHGEDDLLISVDHARRLGRAIGASFDEIENGKETVWIVPGAGHMEAFRAQPETYVQNVIKFFDAHLTNKAVTNEQLKPPTH</sequence>
<dbReference type="SUPFAM" id="SSF53474">
    <property type="entry name" value="alpha/beta-Hydrolases"/>
    <property type="match status" value="1"/>
</dbReference>
<organism evidence="2">
    <name type="scientific">marine metagenome</name>
    <dbReference type="NCBI Taxonomy" id="408172"/>
    <lineage>
        <taxon>unclassified sequences</taxon>
        <taxon>metagenomes</taxon>
        <taxon>ecological metagenomes</taxon>
    </lineage>
</organism>
<dbReference type="InterPro" id="IPR001375">
    <property type="entry name" value="Peptidase_S9_cat"/>
</dbReference>
<feature type="domain" description="Peptidase S9 prolyl oligopeptidase catalytic" evidence="1">
    <location>
        <begin position="135"/>
        <end position="314"/>
    </location>
</feature>
<dbReference type="PANTHER" id="PTHR43358:SF4">
    <property type="entry name" value="ALPHA_BETA HYDROLASE FOLD-1 DOMAIN-CONTAINING PROTEIN"/>
    <property type="match status" value="1"/>
</dbReference>
<dbReference type="InterPro" id="IPR052920">
    <property type="entry name" value="DNA-binding_regulatory"/>
</dbReference>
<proteinExistence type="predicted"/>
<accession>A0A381T5B9</accession>
<name>A0A381T5B9_9ZZZZ</name>
<reference evidence="2" key="1">
    <citation type="submission" date="2018-05" db="EMBL/GenBank/DDBJ databases">
        <authorList>
            <person name="Lanie J.A."/>
            <person name="Ng W.-L."/>
            <person name="Kazmierczak K.M."/>
            <person name="Andrzejewski T.M."/>
            <person name="Davidsen T.M."/>
            <person name="Wayne K.J."/>
            <person name="Tettelin H."/>
            <person name="Glass J.I."/>
            <person name="Rusch D."/>
            <person name="Podicherti R."/>
            <person name="Tsui H.-C.T."/>
            <person name="Winkler M.E."/>
        </authorList>
    </citation>
    <scope>NUCLEOTIDE SEQUENCE</scope>
</reference>
<gene>
    <name evidence="2" type="ORF">METZ01_LOCUS64219</name>
</gene>
<dbReference type="GO" id="GO:0006508">
    <property type="term" value="P:proteolysis"/>
    <property type="evidence" value="ECO:0007669"/>
    <property type="project" value="InterPro"/>
</dbReference>
<protein>
    <recommendedName>
        <fullName evidence="1">Peptidase S9 prolyl oligopeptidase catalytic domain-containing protein</fullName>
    </recommendedName>
</protein>
<dbReference type="EMBL" id="UINC01004047">
    <property type="protein sequence ID" value="SVA11365.1"/>
    <property type="molecule type" value="Genomic_DNA"/>
</dbReference>
<dbReference type="GO" id="GO:0008236">
    <property type="term" value="F:serine-type peptidase activity"/>
    <property type="evidence" value="ECO:0007669"/>
    <property type="project" value="InterPro"/>
</dbReference>
<dbReference type="Pfam" id="PF00326">
    <property type="entry name" value="Peptidase_S9"/>
    <property type="match status" value="1"/>
</dbReference>
<dbReference type="Gene3D" id="3.40.50.1820">
    <property type="entry name" value="alpha/beta hydrolase"/>
    <property type="match status" value="1"/>
</dbReference>